<dbReference type="Gene3D" id="3.40.50.12650">
    <property type="match status" value="1"/>
</dbReference>
<feature type="region of interest" description="Disordered" evidence="11">
    <location>
        <begin position="555"/>
        <end position="582"/>
    </location>
</feature>
<evidence type="ECO:0000256" key="10">
    <source>
        <dbReference type="SAM" id="Coils"/>
    </source>
</evidence>
<evidence type="ECO:0000256" key="5">
    <source>
        <dbReference type="ARBA" id="ARBA00022771"/>
    </source>
</evidence>
<keyword evidence="15" id="KW-1185">Reference proteome</keyword>
<feature type="transmembrane region" description="Helical" evidence="12">
    <location>
        <begin position="807"/>
        <end position="826"/>
    </location>
</feature>
<evidence type="ECO:0000259" key="13">
    <source>
        <dbReference type="PROSITE" id="PS51908"/>
    </source>
</evidence>
<reference evidence="14" key="1">
    <citation type="submission" date="2019-09" db="EMBL/GenBank/DDBJ databases">
        <title>Bird 10,000 Genomes (B10K) Project - Family phase.</title>
        <authorList>
            <person name="Zhang G."/>
        </authorList>
    </citation>
    <scope>NUCLEOTIDE SEQUENCE</scope>
    <source>
        <strain evidence="14">B10K-DU-002-52</strain>
        <tissue evidence="14">Muscle</tissue>
    </source>
</reference>
<dbReference type="GO" id="GO:0008270">
    <property type="term" value="F:zinc ion binding"/>
    <property type="evidence" value="ECO:0007669"/>
    <property type="project" value="UniProtKB-KW"/>
</dbReference>
<dbReference type="GO" id="GO:0003684">
    <property type="term" value="F:damaged DNA binding"/>
    <property type="evidence" value="ECO:0007669"/>
    <property type="project" value="TreeGrafter"/>
</dbReference>
<evidence type="ECO:0000256" key="3">
    <source>
        <dbReference type="ARBA" id="ARBA00022723"/>
    </source>
</evidence>
<dbReference type="GO" id="GO:0006303">
    <property type="term" value="P:double-strand break repair via nonhomologous end joining"/>
    <property type="evidence" value="ECO:0007669"/>
    <property type="project" value="TreeGrafter"/>
</dbReference>
<evidence type="ECO:0000313" key="14">
    <source>
        <dbReference type="EMBL" id="NXQ10174.1"/>
    </source>
</evidence>
<gene>
    <name evidence="14" type="primary">Dclre1a</name>
    <name evidence="14" type="ORF">PEUTAE_R06692</name>
</gene>
<evidence type="ECO:0000256" key="11">
    <source>
        <dbReference type="SAM" id="MobiDB-lite"/>
    </source>
</evidence>
<feature type="compositionally biased region" description="Polar residues" evidence="11">
    <location>
        <begin position="56"/>
        <end position="69"/>
    </location>
</feature>
<keyword evidence="10" id="KW-0175">Coiled coil</keyword>
<evidence type="ECO:0000313" key="15">
    <source>
        <dbReference type="Proteomes" id="UP000629713"/>
    </source>
</evidence>
<dbReference type="GO" id="GO:0005634">
    <property type="term" value="C:nucleus"/>
    <property type="evidence" value="ECO:0007669"/>
    <property type="project" value="UniProtKB-SubCell"/>
</dbReference>
<evidence type="ECO:0000256" key="4">
    <source>
        <dbReference type="ARBA" id="ARBA00022763"/>
    </source>
</evidence>
<feature type="domain" description="UBZ4-type" evidence="13">
    <location>
        <begin position="104"/>
        <end position="134"/>
    </location>
</feature>
<keyword evidence="3" id="KW-0479">Metal-binding</keyword>
<dbReference type="InterPro" id="IPR011084">
    <property type="entry name" value="DRMBL"/>
</dbReference>
<dbReference type="PROSITE" id="PS51908">
    <property type="entry name" value="ZF_UBZ4"/>
    <property type="match status" value="1"/>
</dbReference>
<evidence type="ECO:0000256" key="1">
    <source>
        <dbReference type="ARBA" id="ARBA00004123"/>
    </source>
</evidence>
<feature type="compositionally biased region" description="Basic residues" evidence="11">
    <location>
        <begin position="44"/>
        <end position="53"/>
    </location>
</feature>
<feature type="coiled-coil region" evidence="10">
    <location>
        <begin position="309"/>
        <end position="336"/>
    </location>
</feature>
<evidence type="ECO:0000256" key="6">
    <source>
        <dbReference type="ARBA" id="ARBA00022833"/>
    </source>
</evidence>
<accession>A0A852EUR1</accession>
<dbReference type="PANTHER" id="PTHR23240">
    <property type="entry name" value="DNA CROSS-LINK REPAIR PROTEIN PSO2/SNM1-RELATED"/>
    <property type="match status" value="1"/>
</dbReference>
<comment type="caution">
    <text evidence="14">The sequence shown here is derived from an EMBL/GenBank/DDBJ whole genome shotgun (WGS) entry which is preliminary data.</text>
</comment>
<dbReference type="CDD" id="cd16298">
    <property type="entry name" value="SNM1A-like_MBL-fold"/>
    <property type="match status" value="1"/>
</dbReference>
<keyword evidence="7 9" id="KW-0234">DNA repair</keyword>
<evidence type="ECO:0000256" key="9">
    <source>
        <dbReference type="PROSITE-ProRule" id="PRU01256"/>
    </source>
</evidence>
<evidence type="ECO:0000256" key="2">
    <source>
        <dbReference type="ARBA" id="ARBA00010304"/>
    </source>
</evidence>
<feature type="compositionally biased region" description="Polar residues" evidence="11">
    <location>
        <begin position="186"/>
        <end position="195"/>
    </location>
</feature>
<feature type="non-terminal residue" evidence="14">
    <location>
        <position position="930"/>
    </location>
</feature>
<comment type="subcellular location">
    <subcellularLocation>
        <location evidence="1">Nucleus</location>
    </subcellularLocation>
</comment>
<keyword evidence="4 9" id="KW-0227">DNA damage</keyword>
<sequence>MSEDALLEEDIWEYKSIRKRKHQSNSQSISTPVQEVSVGEDRPKRKRNRKKKSTEKTGTPQKTKQSSRPGQDVDQCKEDSSVHCQESVGILAEQSSQNAKPVHDGFCPSCQMPFSLLLVQTPQWHVYECLETPAPIEKECPDGLQCTSTIPSHYKRYSHFLLAANRAGEYLVNPWATTEEMKMTSSTAAKPSCSPSHAEETSGNEKPSAEIKHAPNDGGASMVRNSPQMKSLNIISESASFFAGVEKPQQTLQLPQMADNHCKFEFFDFASSQESETGKHLCMEKDTSQPSLLQSGVDFNDYEISYSPLSTLEESEEEEEEEVKVSQNKLLEVQNSEEDSNSVAFKTFDELLLQRKPQYEHAKMENFITKKTLCEEESTLNHLDLQQGVVASGSSSACSYKEAEQPEFISSAAKAGATESEDAGACALDSACVSFTGTSSLPDREGTGFLLTQKSDVWREPSNILTRTDKMSASTIEKTACQEEKGNLSTAAVRFPSPISSKSVPSLSLATMNTKSSPAKELKQMDIGVFFGLKPKAKEECKGEACLNEKKQILGSVSPNGKRPRQQKRKAEGSVEDVEAVTESSSKNEAIAEVRSGGQRRWRKKFKELPTTGEEPRKKHCPFYKKIPGTGFTVDAFQYGEIEGCTAYFLTHFHSDHYSGLTKNFRFPVYCNKITGNLVKSKLRVQEQYVHVLPMDTPCVVNGIKVLLLDANHCPGATMILFYLPSGAVILHTGDFRADPSMERYPALMGQPIHTLYLDTTYCSPEYTFPAQQEVIQFAVNIAFETVTLNPRTLVVCGTYSIGKEKVFLGILISYLIGLSVCYFFFPQGLQDHLNKFSENFDQILAFRPTGWTYSDSCLSLEDIKPQTRGKITIYGIPYSEHSSYLEMKRFVQWLKPQKIIPTVNVGDWRDRSLMEMHFRDWMTEGNRHK</sequence>
<dbReference type="AlphaFoldDB" id="A0A852EUR1"/>
<evidence type="ECO:0000256" key="7">
    <source>
        <dbReference type="ARBA" id="ARBA00023204"/>
    </source>
</evidence>
<dbReference type="GO" id="GO:0036297">
    <property type="term" value="P:interstrand cross-link repair"/>
    <property type="evidence" value="ECO:0007669"/>
    <property type="project" value="TreeGrafter"/>
</dbReference>
<keyword evidence="12" id="KW-0472">Membrane</keyword>
<dbReference type="PANTHER" id="PTHR23240:SF6">
    <property type="entry name" value="DNA CROSS-LINK REPAIR 1A PROTEIN"/>
    <property type="match status" value="1"/>
</dbReference>
<comment type="similarity">
    <text evidence="2">Belongs to the DNA repair metallo-beta-lactamase (DRMBL) family.</text>
</comment>
<evidence type="ECO:0000256" key="8">
    <source>
        <dbReference type="ARBA" id="ARBA00023242"/>
    </source>
</evidence>
<dbReference type="InterPro" id="IPR036866">
    <property type="entry name" value="RibonucZ/Hydroxyglut_hydro"/>
</dbReference>
<dbReference type="FunFam" id="3.60.15.10:FF:000010">
    <property type="entry name" value="DNA cross-link repair 1A"/>
    <property type="match status" value="1"/>
</dbReference>
<keyword evidence="5 9" id="KW-0863">Zinc-finger</keyword>
<feature type="non-terminal residue" evidence="14">
    <location>
        <position position="1"/>
    </location>
</feature>
<dbReference type="Proteomes" id="UP000629713">
    <property type="component" value="Unassembled WGS sequence"/>
</dbReference>
<proteinExistence type="inferred from homology"/>
<keyword evidence="6" id="KW-0862">Zinc</keyword>
<feature type="region of interest" description="Disordered" evidence="11">
    <location>
        <begin position="17"/>
        <end position="78"/>
    </location>
</feature>
<dbReference type="EMBL" id="WBNO01001362">
    <property type="protein sequence ID" value="NXQ10174.1"/>
    <property type="molecule type" value="Genomic_DNA"/>
</dbReference>
<dbReference type="Gene3D" id="3.60.15.10">
    <property type="entry name" value="Ribonuclease Z/Hydroxyacylglutathione hydrolase-like"/>
    <property type="match status" value="1"/>
</dbReference>
<feature type="compositionally biased region" description="Polar residues" evidence="11">
    <location>
        <begin position="24"/>
        <end position="34"/>
    </location>
</feature>
<name>A0A852EUR1_PEUTA</name>
<dbReference type="Pfam" id="PF07522">
    <property type="entry name" value="DRMBL"/>
    <property type="match status" value="1"/>
</dbReference>
<dbReference type="SUPFAM" id="SSF56281">
    <property type="entry name" value="Metallo-hydrolase/oxidoreductase"/>
    <property type="match status" value="1"/>
</dbReference>
<feature type="region of interest" description="Disordered" evidence="11">
    <location>
        <begin position="186"/>
        <end position="225"/>
    </location>
</feature>
<keyword evidence="8" id="KW-0539">Nucleus</keyword>
<keyword evidence="12" id="KW-0812">Transmembrane</keyword>
<keyword evidence="12" id="KW-1133">Transmembrane helix</keyword>
<dbReference type="InterPro" id="IPR006642">
    <property type="entry name" value="Rad18_UBZ4"/>
</dbReference>
<organism evidence="14 15">
    <name type="scientific">Peucedramus taeniatus</name>
    <name type="common">Olive warbler</name>
    <dbReference type="NCBI Taxonomy" id="135441"/>
    <lineage>
        <taxon>Eukaryota</taxon>
        <taxon>Metazoa</taxon>
        <taxon>Chordata</taxon>
        <taxon>Craniata</taxon>
        <taxon>Vertebrata</taxon>
        <taxon>Euteleostomi</taxon>
        <taxon>Archelosauria</taxon>
        <taxon>Archosauria</taxon>
        <taxon>Dinosauria</taxon>
        <taxon>Saurischia</taxon>
        <taxon>Theropoda</taxon>
        <taxon>Coelurosauria</taxon>
        <taxon>Aves</taxon>
        <taxon>Neognathae</taxon>
        <taxon>Neoaves</taxon>
        <taxon>Telluraves</taxon>
        <taxon>Australaves</taxon>
        <taxon>Passeriformes</taxon>
        <taxon>Passeroidea</taxon>
        <taxon>Fringillidae</taxon>
        <taxon>Peucedraminae</taxon>
        <taxon>Peucedramus</taxon>
    </lineage>
</organism>
<protein>
    <submittedName>
        <fullName evidence="14">DCR1A protein</fullName>
    </submittedName>
</protein>
<evidence type="ECO:0000256" key="12">
    <source>
        <dbReference type="SAM" id="Phobius"/>
    </source>
</evidence>
<dbReference type="GO" id="GO:0035312">
    <property type="term" value="F:5'-3' DNA exonuclease activity"/>
    <property type="evidence" value="ECO:0007669"/>
    <property type="project" value="TreeGrafter"/>
</dbReference>